<comment type="caution">
    <text evidence="2">The sequence shown here is derived from an EMBL/GenBank/DDBJ whole genome shotgun (WGS) entry which is preliminary data.</text>
</comment>
<proteinExistence type="predicted"/>
<evidence type="ECO:0000313" key="2">
    <source>
        <dbReference type="EMBL" id="MFC4069536.1"/>
    </source>
</evidence>
<protein>
    <recommendedName>
        <fullName evidence="4">Peptidoglycan-binding protein</fullName>
    </recommendedName>
</protein>
<evidence type="ECO:0000256" key="1">
    <source>
        <dbReference type="SAM" id="MobiDB-lite"/>
    </source>
</evidence>
<accession>A0ABV8J1Y1</accession>
<reference evidence="3" key="1">
    <citation type="journal article" date="2019" name="Int. J. Syst. Evol. Microbiol.">
        <title>The Global Catalogue of Microorganisms (GCM) 10K type strain sequencing project: providing services to taxonomists for standard genome sequencing and annotation.</title>
        <authorList>
            <consortium name="The Broad Institute Genomics Platform"/>
            <consortium name="The Broad Institute Genome Sequencing Center for Infectious Disease"/>
            <person name="Wu L."/>
            <person name="Ma J."/>
        </authorList>
    </citation>
    <scope>NUCLEOTIDE SEQUENCE [LARGE SCALE GENOMIC DNA]</scope>
    <source>
        <strain evidence="3">TBRC 5832</strain>
    </source>
</reference>
<dbReference type="EMBL" id="JBHSBL010000020">
    <property type="protein sequence ID" value="MFC4069536.1"/>
    <property type="molecule type" value="Genomic_DNA"/>
</dbReference>
<dbReference type="RefSeq" id="WP_378070412.1">
    <property type="nucleotide sequence ID" value="NZ_JBHSBL010000020.1"/>
</dbReference>
<keyword evidence="3" id="KW-1185">Reference proteome</keyword>
<sequence length="513" mass="54536">MSDDDLRRLRHEQGNIRDAYGLWGTDELTAGCRAGAEVPGFGGDPGTLDDIAGNLAAVHRIAARAAEVVGDLRERGVAAGWAGDTQVEATEAAEALYSAVHGLLDSLGTLPGRVSAYAAVVERWGPADLAAADDLTDIAAQAARMTTLGHLPDPSSYDADRMAALHERAVRAIDDRVTGHRSVLEAGRELVSHLLDQAAQARGRRMGGSPLSALDEVVLTEAGSDWRSPDLGVLTPAQAQRAAEALNRLGDADRRALMALLTSAVSPEQRAYLMKALAAGYTVDEVARFDSLIAAHGDDGPWLAARLGPFTMDATGPDLGAGARWSQEQLPTCVAASTVAARAAVDPIYALQLTTGGRPGDPAHDNPVAFRDRWRAEQLQVYDDGRDLFQKIRGSDGMTSEQSATIATEQLGPRTGATYHHVVMDSADGRTDMLRRIEAAVDDGHPVPVTTKDDGRAHQMMIIGHQGNQLQIYNPWGYTYWVDETAFSDGDISHGDPDLPGIPASVRLPDGVS</sequence>
<evidence type="ECO:0000313" key="3">
    <source>
        <dbReference type="Proteomes" id="UP001595867"/>
    </source>
</evidence>
<organism evidence="2 3">
    <name type="scientific">Actinoplanes subglobosus</name>
    <dbReference type="NCBI Taxonomy" id="1547892"/>
    <lineage>
        <taxon>Bacteria</taxon>
        <taxon>Bacillati</taxon>
        <taxon>Actinomycetota</taxon>
        <taxon>Actinomycetes</taxon>
        <taxon>Micromonosporales</taxon>
        <taxon>Micromonosporaceae</taxon>
        <taxon>Actinoplanes</taxon>
    </lineage>
</organism>
<dbReference type="Proteomes" id="UP001595867">
    <property type="component" value="Unassembled WGS sequence"/>
</dbReference>
<name>A0ABV8J1Y1_9ACTN</name>
<gene>
    <name evidence="2" type="ORF">ACFO0C_31820</name>
</gene>
<evidence type="ECO:0008006" key="4">
    <source>
        <dbReference type="Google" id="ProtNLM"/>
    </source>
</evidence>
<feature type="region of interest" description="Disordered" evidence="1">
    <location>
        <begin position="492"/>
        <end position="513"/>
    </location>
</feature>